<evidence type="ECO:0000313" key="20">
    <source>
        <dbReference type="Ensembl" id="ENSATEP00000062539.1"/>
    </source>
</evidence>
<evidence type="ECO:0000259" key="18">
    <source>
        <dbReference type="SMART" id="SM01368"/>
    </source>
</evidence>
<evidence type="ECO:0000256" key="8">
    <source>
        <dbReference type="ARBA" id="ARBA00023242"/>
    </source>
</evidence>
<dbReference type="Ensembl" id="ENSATET00000047307.2">
    <property type="protein sequence ID" value="ENSATEP00000062539.1"/>
    <property type="gene ID" value="ENSATEG00000005897.3"/>
</dbReference>
<feature type="domain" description="Cyclin-like" evidence="16">
    <location>
        <begin position="758"/>
        <end position="894"/>
    </location>
</feature>
<dbReference type="Proteomes" id="UP000265040">
    <property type="component" value="Chromosome 5"/>
</dbReference>
<comment type="similarity">
    <text evidence="2">Belongs to the retinoblastoma protein (RB) family.</text>
</comment>
<keyword evidence="8" id="KW-0539">Nucleus</keyword>
<evidence type="ECO:0000256" key="11">
    <source>
        <dbReference type="ARBA" id="ARBA00065472"/>
    </source>
</evidence>
<feature type="domain" description="Retinoblastoma-associated protein N-terminal" evidence="17">
    <location>
        <begin position="69"/>
        <end position="212"/>
    </location>
</feature>
<dbReference type="SUPFAM" id="SSF47954">
    <property type="entry name" value="Cyclin-like"/>
    <property type="match status" value="2"/>
</dbReference>
<reference evidence="20" key="3">
    <citation type="submission" date="2025-09" db="UniProtKB">
        <authorList>
            <consortium name="Ensembl"/>
        </authorList>
    </citation>
    <scope>IDENTIFICATION</scope>
</reference>
<dbReference type="InterPro" id="IPR028309">
    <property type="entry name" value="RB_fam"/>
</dbReference>
<feature type="domain" description="Retinoblastoma-associated protein C-terminal" evidence="19">
    <location>
        <begin position="905"/>
        <end position="1027"/>
    </location>
</feature>
<feature type="region of interest" description="Disordered" evidence="15">
    <location>
        <begin position="620"/>
        <end position="673"/>
    </location>
</feature>
<dbReference type="GeneTree" id="ENSGT00950000183202"/>
<dbReference type="GO" id="GO:0000785">
    <property type="term" value="C:chromatin"/>
    <property type="evidence" value="ECO:0007669"/>
    <property type="project" value="TreeGrafter"/>
</dbReference>
<evidence type="ECO:0000259" key="17">
    <source>
        <dbReference type="SMART" id="SM01367"/>
    </source>
</evidence>
<name>A0A7N6BGF1_ANATE</name>
<dbReference type="SMART" id="SM01368">
    <property type="entry name" value="RB_A"/>
    <property type="match status" value="1"/>
</dbReference>
<dbReference type="InterPro" id="IPR015030">
    <property type="entry name" value="RB_C"/>
</dbReference>
<dbReference type="SMART" id="SM01369">
    <property type="entry name" value="Rb_C"/>
    <property type="match status" value="1"/>
</dbReference>
<protein>
    <recommendedName>
        <fullName evidence="12">Retinoblastoma-like protein 1</fullName>
    </recommendedName>
    <alternativeName>
        <fullName evidence="14">107 kDa retinoblastoma-associated protein</fullName>
    </alternativeName>
    <alternativeName>
        <fullName evidence="13">pRb1</fullName>
    </alternativeName>
</protein>
<evidence type="ECO:0000256" key="1">
    <source>
        <dbReference type="ARBA" id="ARBA00004123"/>
    </source>
</evidence>
<keyword evidence="7" id="KW-0804">Transcription</keyword>
<evidence type="ECO:0000256" key="4">
    <source>
        <dbReference type="ARBA" id="ARBA00022553"/>
    </source>
</evidence>
<evidence type="ECO:0000256" key="3">
    <source>
        <dbReference type="ARBA" id="ARBA00022491"/>
    </source>
</evidence>
<dbReference type="FunFam" id="1.10.472.10:FF:000035">
    <property type="entry name" value="RB transcriptional corepressor-like 1"/>
    <property type="match status" value="1"/>
</dbReference>
<comment type="subunit">
    <text evidence="11">Component of the DREAM complex (also named LINC complex) at least composed of E2F4, E2F5, LIN9, LIN37, LIN52, LIN54, MYBL1, MYBL2, RBL1, RBL2, RBBP4, TFDP1 and TFDP2. The complex exists in quiescent cells where it represses cell cycle-dependent genes. It dissociates in S phase when LIN9, LIN37, LIN52 and LIN54 form a subcomplex that binds to MYBL2. Interacts with AATF. Interacts with KDM5A. Interacts with KMT5B and KMT5C. Interacts with USP4. Interacts with RBBP9.</text>
</comment>
<evidence type="ECO:0000259" key="16">
    <source>
        <dbReference type="SMART" id="SM00385"/>
    </source>
</evidence>
<feature type="domain" description="Retinoblastoma-associated protein A-box" evidence="18">
    <location>
        <begin position="373"/>
        <end position="566"/>
    </location>
</feature>
<keyword evidence="21" id="KW-1185">Reference proteome</keyword>
<dbReference type="Pfam" id="PF01858">
    <property type="entry name" value="RB_A"/>
    <property type="match status" value="1"/>
</dbReference>
<dbReference type="InterPro" id="IPR002720">
    <property type="entry name" value="RB_A"/>
</dbReference>
<dbReference type="FunFam" id="1.10.472.140:FF:000001">
    <property type="entry name" value="Retinoblastoma-like 2, isoform CRA_a"/>
    <property type="match status" value="1"/>
</dbReference>
<evidence type="ECO:0000256" key="12">
    <source>
        <dbReference type="ARBA" id="ARBA00071617"/>
    </source>
</evidence>
<evidence type="ECO:0000256" key="15">
    <source>
        <dbReference type="SAM" id="MobiDB-lite"/>
    </source>
</evidence>
<evidence type="ECO:0000256" key="13">
    <source>
        <dbReference type="ARBA" id="ARBA00081549"/>
    </source>
</evidence>
<comment type="subcellular location">
    <subcellularLocation>
        <location evidence="1">Nucleus</location>
    </subcellularLocation>
</comment>
<evidence type="ECO:0000256" key="2">
    <source>
        <dbReference type="ARBA" id="ARBA00009475"/>
    </source>
</evidence>
<feature type="compositionally biased region" description="Low complexity" evidence="15">
    <location>
        <begin position="660"/>
        <end position="671"/>
    </location>
</feature>
<sequence length="1027" mass="115256">AAWCCSDADGGGVVSIRRSLETLCQELNMDEQTAGEAMENFTAIWNTYTLEGEVLHWLACSLYAACRKGSTPTVGKGLMEGNCVSLTRILRYSKLSLIQFFSKMRKWVDMSNLPQDFRLRMERLERNFEVSTVIFRKFEPIFMDMFQNPQGGEPPRQPRSRKHRRLPCHISDLFKFCWTLFVYTKGNFRMIGDDLVNSYHLLLCCLDLVFGNALLCANRKDLINPAFRGLPAVYHADGHISPDEPPPCVLERLCEFHDGLVVEAKGIKQHYFKPYIQKLFQRQVHSHVPYSKAINREYEEYVLTVGDFDERVFLGADADEEIGTPRKIVQEPSAGQTSAQNQLQQHVEKSGSLAPSTPLTGRVYLKEKDLLVTPVSSATQSVSRLQTMVTRLRAAPSDQLMQIFKSCSRDPTESVLARVKTLGQTFKEHYTKDSVDTPGSHIDFAENRLKLAEVLYYKVLENVMVQETKRLQGKDMSVLLEQDIFHCSLMACCLEVVLFSYSSQRTFPWIINVFKLTPFYFFKVIEVFIRSEEGLSRDMVKHLNLIEEQVLESRAWTADSAMWSALQAAGNKVPTVEEVNFSSCLDTGSGSGSSSGPSHLPLVALSPIIHPRIREFRSGLGSARKEVPPSPLSVHDRYSSPAAGSAKRRLFGDDPPGQTSGLSSSMSPVSSPAKRLTFGSCSTLKIGGVSNDRTITLIPVQPYDSSGAVSAQFLLTASPSRPAPTAPTTSDSQTGNGRPRRTGSLALFFRKVYHLASVRLRDLCARLDISSELRGKIWTCFEHCLVQCTDLMKDRHLDQLLLCSIYIISKITKETHSFQDIMKCYRNQPQASSHVYRSVLLRHTPREPVADENMESCVSSAAEKTNLLSGDTNSDQSVEEERGDLIQFYNTIFVLRMKSFALLNEQKRADAPPLSPFPSVRAQPLSPRRISQRHSLYVSPHKNSTGCLTPNSYTYRINSSPSKELSDINRMIRQGCVSRKRAFTMEGDVLMSSACDSPSKRACPENGNSPDVLLKRLQDVVSERQSH</sequence>
<dbReference type="Pfam" id="PF01857">
    <property type="entry name" value="RB_B"/>
    <property type="match status" value="1"/>
</dbReference>
<dbReference type="InterPro" id="IPR002719">
    <property type="entry name" value="RB_B"/>
</dbReference>
<dbReference type="Gene3D" id="1.10.472.10">
    <property type="entry name" value="Cyclin-like"/>
    <property type="match status" value="3"/>
</dbReference>
<dbReference type="Pfam" id="PF11934">
    <property type="entry name" value="DUF3452"/>
    <property type="match status" value="1"/>
</dbReference>
<keyword evidence="6" id="KW-0805">Transcription regulation</keyword>
<keyword evidence="3" id="KW-0678">Repressor</keyword>
<gene>
    <name evidence="20" type="primary">RBL1</name>
</gene>
<dbReference type="GO" id="GO:0005654">
    <property type="term" value="C:nucleoplasm"/>
    <property type="evidence" value="ECO:0007669"/>
    <property type="project" value="UniProtKB-ARBA"/>
</dbReference>
<keyword evidence="5" id="KW-0156">Chromatin regulator</keyword>
<dbReference type="PANTHER" id="PTHR13742:SF20">
    <property type="entry name" value="RETINOBLASTOMA-LIKE PROTEIN 1"/>
    <property type="match status" value="1"/>
</dbReference>
<dbReference type="SMART" id="SM01367">
    <property type="entry name" value="DUF3452"/>
    <property type="match status" value="1"/>
</dbReference>
<evidence type="ECO:0000313" key="21">
    <source>
        <dbReference type="Proteomes" id="UP000265040"/>
    </source>
</evidence>
<dbReference type="PANTHER" id="PTHR13742">
    <property type="entry name" value="RETINOBLASTOMA-ASSOCIATED PROTEIN RB -RELATED"/>
    <property type="match status" value="1"/>
</dbReference>
<evidence type="ECO:0000256" key="9">
    <source>
        <dbReference type="ARBA" id="ARBA00023306"/>
    </source>
</evidence>
<evidence type="ECO:0000256" key="6">
    <source>
        <dbReference type="ARBA" id="ARBA00023015"/>
    </source>
</evidence>
<reference evidence="20" key="2">
    <citation type="submission" date="2025-08" db="UniProtKB">
        <authorList>
            <consortium name="Ensembl"/>
        </authorList>
    </citation>
    <scope>IDENTIFICATION</scope>
</reference>
<comment type="function">
    <text evidence="10">Key regulator of entry into cell division. Directly involved in heterochromatin formation by maintaining overall chromatin structure and, in particular, that of constitutive heterochromatin by stabilizing histone methylation. Recruits and targets histone methyltransferases KMT5B and KMT5C, leading to epigenetic transcriptional repression. Controls histone H4 'Lys-20' trimethylation. Probably acts as a transcription repressor by recruiting chromatin-modifying enzymes to promoters. Potent inhibitor of E2F-mediated trans-activation. May act as a tumor suppressor.</text>
</comment>
<evidence type="ECO:0000256" key="5">
    <source>
        <dbReference type="ARBA" id="ARBA00022853"/>
    </source>
</evidence>
<feature type="compositionally biased region" description="Polar residues" evidence="15">
    <location>
        <begin position="333"/>
        <end position="345"/>
    </location>
</feature>
<evidence type="ECO:0000256" key="10">
    <source>
        <dbReference type="ARBA" id="ARBA00056699"/>
    </source>
</evidence>
<evidence type="ECO:0000259" key="19">
    <source>
        <dbReference type="SMART" id="SM01369"/>
    </source>
</evidence>
<dbReference type="GO" id="GO:0005667">
    <property type="term" value="C:transcription regulator complex"/>
    <property type="evidence" value="ECO:0007669"/>
    <property type="project" value="TreeGrafter"/>
</dbReference>
<dbReference type="FunFam" id="1.10.472.10:FF:000082">
    <property type="entry name" value="retinoblastoma-like protein 1 isoform X1"/>
    <property type="match status" value="1"/>
</dbReference>
<dbReference type="GO" id="GO:0006325">
    <property type="term" value="P:chromatin organization"/>
    <property type="evidence" value="ECO:0007669"/>
    <property type="project" value="UniProtKB-KW"/>
</dbReference>
<proteinExistence type="inferred from homology"/>
<keyword evidence="4" id="KW-0597">Phosphoprotein</keyword>
<dbReference type="AlphaFoldDB" id="A0A7N6BGF1"/>
<evidence type="ECO:0000256" key="7">
    <source>
        <dbReference type="ARBA" id="ARBA00023163"/>
    </source>
</evidence>
<dbReference type="SMART" id="SM00385">
    <property type="entry name" value="CYCLIN"/>
    <property type="match status" value="1"/>
</dbReference>
<accession>A0A7N6BGF1</accession>
<keyword evidence="9" id="KW-0131">Cell cycle</keyword>
<organism evidence="20 21">
    <name type="scientific">Anabas testudineus</name>
    <name type="common">Climbing perch</name>
    <name type="synonym">Anthias testudineus</name>
    <dbReference type="NCBI Taxonomy" id="64144"/>
    <lineage>
        <taxon>Eukaryota</taxon>
        <taxon>Metazoa</taxon>
        <taxon>Chordata</taxon>
        <taxon>Craniata</taxon>
        <taxon>Vertebrata</taxon>
        <taxon>Euteleostomi</taxon>
        <taxon>Actinopterygii</taxon>
        <taxon>Neopterygii</taxon>
        <taxon>Teleostei</taxon>
        <taxon>Neoteleostei</taxon>
        <taxon>Acanthomorphata</taxon>
        <taxon>Anabantaria</taxon>
        <taxon>Anabantiformes</taxon>
        <taxon>Anabantoidei</taxon>
        <taxon>Anabantidae</taxon>
        <taxon>Anabas</taxon>
    </lineage>
</organism>
<dbReference type="GO" id="GO:1990841">
    <property type="term" value="F:promoter-specific chromatin binding"/>
    <property type="evidence" value="ECO:0007669"/>
    <property type="project" value="UniProtKB-ARBA"/>
</dbReference>
<dbReference type="InterPro" id="IPR024599">
    <property type="entry name" value="RB_N"/>
</dbReference>
<feature type="region of interest" description="Disordered" evidence="15">
    <location>
        <begin position="718"/>
        <end position="739"/>
    </location>
</feature>
<dbReference type="InterPro" id="IPR013763">
    <property type="entry name" value="Cyclin-like_dom"/>
</dbReference>
<dbReference type="GO" id="GO:0006357">
    <property type="term" value="P:regulation of transcription by RNA polymerase II"/>
    <property type="evidence" value="ECO:0007669"/>
    <property type="project" value="InterPro"/>
</dbReference>
<reference evidence="20" key="1">
    <citation type="submission" date="2021-04" db="EMBL/GenBank/DDBJ databases">
        <authorList>
            <consortium name="Wellcome Sanger Institute Data Sharing"/>
        </authorList>
    </citation>
    <scope>NUCLEOTIDE SEQUENCE [LARGE SCALE GENOMIC DNA]</scope>
</reference>
<dbReference type="Gene3D" id="1.10.472.140">
    <property type="match status" value="1"/>
</dbReference>
<dbReference type="GO" id="GO:2000134">
    <property type="term" value="P:negative regulation of G1/S transition of mitotic cell cycle"/>
    <property type="evidence" value="ECO:0007669"/>
    <property type="project" value="TreeGrafter"/>
</dbReference>
<dbReference type="GO" id="GO:0030154">
    <property type="term" value="P:cell differentiation"/>
    <property type="evidence" value="ECO:0007669"/>
    <property type="project" value="TreeGrafter"/>
</dbReference>
<dbReference type="GO" id="GO:0000977">
    <property type="term" value="F:RNA polymerase II transcription regulatory region sequence-specific DNA binding"/>
    <property type="evidence" value="ECO:0007669"/>
    <property type="project" value="TreeGrafter"/>
</dbReference>
<dbReference type="InterPro" id="IPR036915">
    <property type="entry name" value="Cyclin-like_sf"/>
</dbReference>
<evidence type="ECO:0000256" key="14">
    <source>
        <dbReference type="ARBA" id="ARBA00083153"/>
    </source>
</evidence>
<feature type="region of interest" description="Disordered" evidence="15">
    <location>
        <begin position="332"/>
        <end position="355"/>
    </location>
</feature>